<dbReference type="PANTHER" id="PTHR13947:SF37">
    <property type="entry name" value="LD18367P"/>
    <property type="match status" value="1"/>
</dbReference>
<feature type="compositionally biased region" description="Low complexity" evidence="2">
    <location>
        <begin position="1"/>
        <end position="17"/>
    </location>
</feature>
<dbReference type="InterPro" id="IPR050769">
    <property type="entry name" value="NAT_camello-type"/>
</dbReference>
<dbReference type="CDD" id="cd04301">
    <property type="entry name" value="NAT_SF"/>
    <property type="match status" value="1"/>
</dbReference>
<accession>D1BBQ3</accession>
<evidence type="ECO:0000313" key="5">
    <source>
        <dbReference type="Proteomes" id="UP000000322"/>
    </source>
</evidence>
<evidence type="ECO:0000256" key="2">
    <source>
        <dbReference type="SAM" id="MobiDB-lite"/>
    </source>
</evidence>
<dbReference type="EMBL" id="CP001819">
    <property type="protein sequence ID" value="ACZ22824.1"/>
    <property type="molecule type" value="Genomic_DNA"/>
</dbReference>
<feature type="region of interest" description="Disordered" evidence="2">
    <location>
        <begin position="181"/>
        <end position="219"/>
    </location>
</feature>
<keyword evidence="1" id="KW-0808">Transferase</keyword>
<dbReference type="InterPro" id="IPR000182">
    <property type="entry name" value="GNAT_dom"/>
</dbReference>
<dbReference type="STRING" id="446469.Sked_29220"/>
<dbReference type="OrthoDB" id="529907at2"/>
<dbReference type="eggNOG" id="COG0456">
    <property type="taxonomic scope" value="Bacteria"/>
</dbReference>
<gene>
    <name evidence="4" type="ordered locus">Sked_29220</name>
</gene>
<feature type="region of interest" description="Disordered" evidence="2">
    <location>
        <begin position="1"/>
        <end position="23"/>
    </location>
</feature>
<evidence type="ECO:0000313" key="4">
    <source>
        <dbReference type="EMBL" id="ACZ22824.1"/>
    </source>
</evidence>
<dbReference type="Proteomes" id="UP000000322">
    <property type="component" value="Chromosome"/>
</dbReference>
<dbReference type="GO" id="GO:0008080">
    <property type="term" value="F:N-acetyltransferase activity"/>
    <property type="evidence" value="ECO:0007669"/>
    <property type="project" value="InterPro"/>
</dbReference>
<protein>
    <submittedName>
        <fullName evidence="4">Acetyltransferase</fullName>
    </submittedName>
</protein>
<keyword evidence="5" id="KW-1185">Reference proteome</keyword>
<dbReference type="AlphaFoldDB" id="D1BBQ3"/>
<name>D1BBQ3_SANKS</name>
<evidence type="ECO:0000259" key="3">
    <source>
        <dbReference type="PROSITE" id="PS51186"/>
    </source>
</evidence>
<dbReference type="Pfam" id="PF00583">
    <property type="entry name" value="Acetyltransf_1"/>
    <property type="match status" value="1"/>
</dbReference>
<proteinExistence type="predicted"/>
<feature type="compositionally biased region" description="Low complexity" evidence="2">
    <location>
        <begin position="185"/>
        <end position="219"/>
    </location>
</feature>
<dbReference type="Gene3D" id="3.40.630.30">
    <property type="match status" value="1"/>
</dbReference>
<dbReference type="InterPro" id="IPR016181">
    <property type="entry name" value="Acyl_CoA_acyltransferase"/>
</dbReference>
<dbReference type="PANTHER" id="PTHR13947">
    <property type="entry name" value="GNAT FAMILY N-ACETYLTRANSFERASE"/>
    <property type="match status" value="1"/>
</dbReference>
<reference evidence="4 5" key="1">
    <citation type="journal article" date="2009" name="Stand. Genomic Sci.">
        <title>Complete genome sequence of Sanguibacter keddieii type strain (ST-74).</title>
        <authorList>
            <person name="Ivanova N."/>
            <person name="Sikorski J."/>
            <person name="Sims D."/>
            <person name="Brettin T."/>
            <person name="Detter J.C."/>
            <person name="Han C."/>
            <person name="Lapidus A."/>
            <person name="Copeland A."/>
            <person name="Glavina Del Rio T."/>
            <person name="Nolan M."/>
            <person name="Chen F."/>
            <person name="Lucas S."/>
            <person name="Tice H."/>
            <person name="Cheng J.F."/>
            <person name="Bruce D."/>
            <person name="Goodwin L."/>
            <person name="Pitluck S."/>
            <person name="Pati A."/>
            <person name="Mavromatis K."/>
            <person name="Chen A."/>
            <person name="Palaniappan K."/>
            <person name="D'haeseleer P."/>
            <person name="Chain P."/>
            <person name="Bristow J."/>
            <person name="Eisen J.A."/>
            <person name="Markowitz V."/>
            <person name="Hugenholtz P."/>
            <person name="Goker M."/>
            <person name="Pukall R."/>
            <person name="Klenk H.P."/>
            <person name="Kyrpides N.C."/>
        </authorList>
    </citation>
    <scope>NUCLEOTIDE SEQUENCE [LARGE SCALE GENOMIC DNA]</scope>
    <source>
        <strain evidence="5">ATCC 51767 / DSM 10542 / NCFB 3025 / ST-74</strain>
    </source>
</reference>
<sequence>MADPAGVASASGPGSASRTQARVRPLRASDLPQVVGLEVELFGRGAWSYGMLAEELGGVGRWYVAAEEVRLDRAGPGDVVGYAGLWFDGEITQVMTLGVATRAQHCGIGSQLLVALVDRSRQLGATGVLLEVAVTNAAAITMYEKFGFVRLGLRKRYYQPEDVDAYTMRLDLTAVSVPAEPSATAPSAVSDPAGAAPAAAAPSANAGPSTPPATSQETS</sequence>
<organism evidence="4 5">
    <name type="scientific">Sanguibacter keddieii (strain ATCC 51767 / DSM 10542 / NCFB 3025 / ST-74)</name>
    <dbReference type="NCBI Taxonomy" id="446469"/>
    <lineage>
        <taxon>Bacteria</taxon>
        <taxon>Bacillati</taxon>
        <taxon>Actinomycetota</taxon>
        <taxon>Actinomycetes</taxon>
        <taxon>Micrococcales</taxon>
        <taxon>Sanguibacteraceae</taxon>
        <taxon>Sanguibacter</taxon>
    </lineage>
</organism>
<evidence type="ECO:0000256" key="1">
    <source>
        <dbReference type="ARBA" id="ARBA00022679"/>
    </source>
</evidence>
<dbReference type="KEGG" id="ske:Sked_29220"/>
<dbReference type="PROSITE" id="PS51186">
    <property type="entry name" value="GNAT"/>
    <property type="match status" value="1"/>
</dbReference>
<feature type="domain" description="N-acetyltransferase" evidence="3">
    <location>
        <begin position="21"/>
        <end position="173"/>
    </location>
</feature>
<dbReference type="HOGENOM" id="CLU_013985_23_3_11"/>
<dbReference type="SUPFAM" id="SSF55729">
    <property type="entry name" value="Acyl-CoA N-acyltransferases (Nat)"/>
    <property type="match status" value="1"/>
</dbReference>